<gene>
    <name evidence="1" type="ORF">OXX778_LOCUS10297</name>
</gene>
<name>A0A813Y7H8_9BILA</name>
<accession>A0A813Y7H8</accession>
<organism evidence="1 2">
    <name type="scientific">Brachionus calyciflorus</name>
    <dbReference type="NCBI Taxonomy" id="104777"/>
    <lineage>
        <taxon>Eukaryota</taxon>
        <taxon>Metazoa</taxon>
        <taxon>Spiralia</taxon>
        <taxon>Gnathifera</taxon>
        <taxon>Rotifera</taxon>
        <taxon>Eurotatoria</taxon>
        <taxon>Monogononta</taxon>
        <taxon>Pseudotrocha</taxon>
        <taxon>Ploima</taxon>
        <taxon>Brachionidae</taxon>
        <taxon>Brachionus</taxon>
    </lineage>
</organism>
<reference evidence="1" key="1">
    <citation type="submission" date="2021-02" db="EMBL/GenBank/DDBJ databases">
        <authorList>
            <person name="Nowell W R."/>
        </authorList>
    </citation>
    <scope>NUCLEOTIDE SEQUENCE</scope>
    <source>
        <strain evidence="1">Ploen Becks lab</strain>
    </source>
</reference>
<comment type="caution">
    <text evidence="1">The sequence shown here is derived from an EMBL/GenBank/DDBJ whole genome shotgun (WGS) entry which is preliminary data.</text>
</comment>
<dbReference type="Proteomes" id="UP000663879">
    <property type="component" value="Unassembled WGS sequence"/>
</dbReference>
<evidence type="ECO:0000313" key="1">
    <source>
        <dbReference type="EMBL" id="CAF0878576.1"/>
    </source>
</evidence>
<proteinExistence type="predicted"/>
<evidence type="ECO:0000313" key="2">
    <source>
        <dbReference type="Proteomes" id="UP000663879"/>
    </source>
</evidence>
<dbReference type="AlphaFoldDB" id="A0A813Y7H8"/>
<dbReference type="OrthoDB" id="9902521at2759"/>
<dbReference type="EMBL" id="CAJNOC010001614">
    <property type="protein sequence ID" value="CAF0878576.1"/>
    <property type="molecule type" value="Genomic_DNA"/>
</dbReference>
<keyword evidence="2" id="KW-1185">Reference proteome</keyword>
<protein>
    <submittedName>
        <fullName evidence="1">Uncharacterized protein</fullName>
    </submittedName>
</protein>
<sequence>MGLVRPHLEYAISYWCPYFEKDIAELKKVPRRATIRNLEYLQRLDKLGLSDLKTRRLRGDLIQMYKLLNGMKNVNFVNDINFKFRNKFMRK</sequence>